<dbReference type="PANTHER" id="PTHR43711">
    <property type="entry name" value="TWO-COMPONENT HISTIDINE KINASE"/>
    <property type="match status" value="1"/>
</dbReference>
<dbReference type="RefSeq" id="WP_074788755.1">
    <property type="nucleotide sequence ID" value="NZ_FNZX01000003.1"/>
</dbReference>
<dbReference type="InterPro" id="IPR003594">
    <property type="entry name" value="HATPase_dom"/>
</dbReference>
<dbReference type="AlphaFoldDB" id="A0A1H7F947"/>
<dbReference type="EMBL" id="FNZX01000003">
    <property type="protein sequence ID" value="SEK19725.1"/>
    <property type="molecule type" value="Genomic_DNA"/>
</dbReference>
<dbReference type="Pfam" id="PF00497">
    <property type="entry name" value="SBP_bac_3"/>
    <property type="match status" value="1"/>
</dbReference>
<dbReference type="PRINTS" id="PR00344">
    <property type="entry name" value="BCTRLSENSOR"/>
</dbReference>
<protein>
    <recommendedName>
        <fullName evidence="2">histidine kinase</fullName>
        <ecNumber evidence="2">2.7.13.3</ecNumber>
    </recommendedName>
</protein>
<dbReference type="SUPFAM" id="SSF55874">
    <property type="entry name" value="ATPase domain of HSP90 chaperone/DNA topoisomerase II/histidine kinase"/>
    <property type="match status" value="1"/>
</dbReference>
<keyword evidence="9" id="KW-1185">Reference proteome</keyword>
<dbReference type="SMART" id="SM00062">
    <property type="entry name" value="PBPb"/>
    <property type="match status" value="2"/>
</dbReference>
<keyword evidence="3" id="KW-0808">Transferase</keyword>
<dbReference type="InterPro" id="IPR004358">
    <property type="entry name" value="Sig_transdc_His_kin-like_C"/>
</dbReference>
<dbReference type="InterPro" id="IPR005467">
    <property type="entry name" value="His_kinase_dom"/>
</dbReference>
<evidence type="ECO:0000256" key="3">
    <source>
        <dbReference type="ARBA" id="ARBA00022679"/>
    </source>
</evidence>
<dbReference type="SMART" id="SM00387">
    <property type="entry name" value="HATPase_c"/>
    <property type="match status" value="1"/>
</dbReference>
<dbReference type="GO" id="GO:0004673">
    <property type="term" value="F:protein histidine kinase activity"/>
    <property type="evidence" value="ECO:0007669"/>
    <property type="project" value="UniProtKB-EC"/>
</dbReference>
<evidence type="ECO:0000313" key="9">
    <source>
        <dbReference type="Proteomes" id="UP000182321"/>
    </source>
</evidence>
<evidence type="ECO:0000259" key="7">
    <source>
        <dbReference type="PROSITE" id="PS50109"/>
    </source>
</evidence>
<reference evidence="9" key="1">
    <citation type="submission" date="2016-10" db="EMBL/GenBank/DDBJ databases">
        <authorList>
            <person name="Varghese N."/>
        </authorList>
    </citation>
    <scope>NUCLEOTIDE SEQUENCE [LARGE SCALE GENOMIC DNA]</scope>
    <source>
        <strain evidence="9">ACV-9</strain>
    </source>
</reference>
<dbReference type="InterPro" id="IPR050736">
    <property type="entry name" value="Sensor_HK_Regulatory"/>
</dbReference>
<sequence length="785" mass="87594">MRRVSFIGTHLKNLTYLIVMGLVISLLQGPLFVSASNVQPKTVKIGYYENEIFQEGASEDAIKSGYAYEYYMKLSEYTGWRYEYVYGSFNELYQMLLDGDIDMLAGLAYKEERADLIGYPDLVMGTESYNLVKYESNHEITSDVETLAGHSIGVLDSAMADALDEYLDKYNVDADVVRYEYTDELTEDFEAGVVDVLAVEGEGTNKRSGYEVLLTFGMTDYYICVSNSRGDLLKELNAAQTDLFNDEPYYTSSLSSKYHGSSVSAQALSSVERAWLDNNDSLTVGYLNNYLPYSSTDVYGNVTGVIRELMPAIFNAIDENNISVSYVGYDTYEDMITAINNEEIDVAFPVGGGIYHSEQNGIYQTGSVVSISTELVFDNVVVNPSAATFAVNSSNSMQYYYIKTYYPEAEIVYYDNIEQCLEAVMKHEVDCTTLNGLRAGEILKNYKYNRLSVRQLSEKDARCLGVKIGNDGLLRLLNRGINILADDYSESIAYKYTKDLYNYSFIDWLDDYLMGVLIVIVLIVIVSVIILHVRTIRKNKVILALRNSNKNQLVLIENIARSIKEPITEIHNISSTASQVMDDEKLVSDSLKKIADDSEGIQTTADKIIDASILDKGKLILNKGKVNVAAFAKDIEGYIQPRADAKGINYSVKTKKIKTKDIMVDRERLMQAIMAVIDNSLKFTGAGGTIKVTLEEQPCSNMSMARMVFTIKDDGIGMSDEFKDIAFDAFTKEENALDANLTGVGLGLTITKKLVELMGGYVTLMSKKNLGTEVTITLDCKISYN</sequence>
<dbReference type="InterPro" id="IPR036890">
    <property type="entry name" value="HATPase_C_sf"/>
</dbReference>
<dbReference type="Pfam" id="PF02518">
    <property type="entry name" value="HATPase_c"/>
    <property type="match status" value="1"/>
</dbReference>
<evidence type="ECO:0000256" key="6">
    <source>
        <dbReference type="SAM" id="Phobius"/>
    </source>
</evidence>
<dbReference type="Gene3D" id="3.30.565.10">
    <property type="entry name" value="Histidine kinase-like ATPase, C-terminal domain"/>
    <property type="match status" value="1"/>
</dbReference>
<keyword evidence="5" id="KW-0902">Two-component regulatory system</keyword>
<keyword evidence="4 8" id="KW-0418">Kinase</keyword>
<evidence type="ECO:0000256" key="4">
    <source>
        <dbReference type="ARBA" id="ARBA00022777"/>
    </source>
</evidence>
<dbReference type="GO" id="GO:0000160">
    <property type="term" value="P:phosphorelay signal transduction system"/>
    <property type="evidence" value="ECO:0007669"/>
    <property type="project" value="UniProtKB-KW"/>
</dbReference>
<gene>
    <name evidence="8" type="ORF">SAMN02910377_00255</name>
</gene>
<evidence type="ECO:0000313" key="8">
    <source>
        <dbReference type="EMBL" id="SEK19725.1"/>
    </source>
</evidence>
<name>A0A1H7F947_9FIRM</name>
<dbReference type="EC" id="2.7.13.3" evidence="2"/>
<dbReference type="PANTHER" id="PTHR43711:SF26">
    <property type="entry name" value="SENSOR HISTIDINE KINASE RCSC"/>
    <property type="match status" value="1"/>
</dbReference>
<accession>A0A1H7F947</accession>
<evidence type="ECO:0000256" key="5">
    <source>
        <dbReference type="ARBA" id="ARBA00023012"/>
    </source>
</evidence>
<organism evidence="8 9">
    <name type="scientific">Pseudobutyrivibrio ruminis</name>
    <dbReference type="NCBI Taxonomy" id="46206"/>
    <lineage>
        <taxon>Bacteria</taxon>
        <taxon>Bacillati</taxon>
        <taxon>Bacillota</taxon>
        <taxon>Clostridia</taxon>
        <taxon>Lachnospirales</taxon>
        <taxon>Lachnospiraceae</taxon>
        <taxon>Pseudobutyrivibrio</taxon>
    </lineage>
</organism>
<dbReference type="SUPFAM" id="SSF53850">
    <property type="entry name" value="Periplasmic binding protein-like II"/>
    <property type="match status" value="2"/>
</dbReference>
<dbReference type="Proteomes" id="UP000182321">
    <property type="component" value="Unassembled WGS sequence"/>
</dbReference>
<evidence type="ECO:0000256" key="2">
    <source>
        <dbReference type="ARBA" id="ARBA00012438"/>
    </source>
</evidence>
<dbReference type="PROSITE" id="PS50109">
    <property type="entry name" value="HIS_KIN"/>
    <property type="match status" value="1"/>
</dbReference>
<evidence type="ECO:0000256" key="1">
    <source>
        <dbReference type="ARBA" id="ARBA00000085"/>
    </source>
</evidence>
<keyword evidence="6" id="KW-1133">Transmembrane helix</keyword>
<dbReference type="Gene3D" id="3.40.190.10">
    <property type="entry name" value="Periplasmic binding protein-like II"/>
    <property type="match status" value="4"/>
</dbReference>
<proteinExistence type="predicted"/>
<keyword evidence="6" id="KW-0812">Transmembrane</keyword>
<dbReference type="InterPro" id="IPR001638">
    <property type="entry name" value="Solute-binding_3/MltF_N"/>
</dbReference>
<feature type="domain" description="Histidine kinase" evidence="7">
    <location>
        <begin position="558"/>
        <end position="782"/>
    </location>
</feature>
<keyword evidence="6" id="KW-0472">Membrane</keyword>
<comment type="catalytic activity">
    <reaction evidence="1">
        <text>ATP + protein L-histidine = ADP + protein N-phospho-L-histidine.</text>
        <dbReference type="EC" id="2.7.13.3"/>
    </reaction>
</comment>
<feature type="transmembrane region" description="Helical" evidence="6">
    <location>
        <begin position="512"/>
        <end position="533"/>
    </location>
</feature>